<evidence type="ECO:0000256" key="1">
    <source>
        <dbReference type="SAM" id="MobiDB-lite"/>
    </source>
</evidence>
<gene>
    <name evidence="2" type="ORF">ACFQQG_12030</name>
</gene>
<sequence length="52" mass="5580">MSSYAETLAENVEEQSEADQSAPETQEKPEEPPVVSTNSLSSRPSVTASTPR</sequence>
<dbReference type="EMBL" id="JBHSZI010000001">
    <property type="protein sequence ID" value="MFC7058775.1"/>
    <property type="molecule type" value="Genomic_DNA"/>
</dbReference>
<dbReference type="AlphaFoldDB" id="A0ABD5VZR4"/>
<accession>A0ABD5VZR4</accession>
<proteinExistence type="predicted"/>
<name>A0ABD5VZR4_9EURY</name>
<dbReference type="RefSeq" id="WP_382185700.1">
    <property type="nucleotide sequence ID" value="NZ_JBHSZI010000001.1"/>
</dbReference>
<reference evidence="2 3" key="1">
    <citation type="journal article" date="2019" name="Int. J. Syst. Evol. Microbiol.">
        <title>The Global Catalogue of Microorganisms (GCM) 10K type strain sequencing project: providing services to taxonomists for standard genome sequencing and annotation.</title>
        <authorList>
            <consortium name="The Broad Institute Genomics Platform"/>
            <consortium name="The Broad Institute Genome Sequencing Center for Infectious Disease"/>
            <person name="Wu L."/>
            <person name="Ma J."/>
        </authorList>
    </citation>
    <scope>NUCLEOTIDE SEQUENCE [LARGE SCALE GENOMIC DNA]</scope>
    <source>
        <strain evidence="2 3">JCM 30072</strain>
    </source>
</reference>
<organism evidence="2 3">
    <name type="scientific">Halovenus salina</name>
    <dbReference type="NCBI Taxonomy" id="1510225"/>
    <lineage>
        <taxon>Archaea</taxon>
        <taxon>Methanobacteriati</taxon>
        <taxon>Methanobacteriota</taxon>
        <taxon>Stenosarchaea group</taxon>
        <taxon>Halobacteria</taxon>
        <taxon>Halobacteriales</taxon>
        <taxon>Haloarculaceae</taxon>
        <taxon>Halovenus</taxon>
    </lineage>
</organism>
<feature type="region of interest" description="Disordered" evidence="1">
    <location>
        <begin position="1"/>
        <end position="52"/>
    </location>
</feature>
<protein>
    <submittedName>
        <fullName evidence="2">Uncharacterized protein</fullName>
    </submittedName>
</protein>
<dbReference type="Proteomes" id="UP001596445">
    <property type="component" value="Unassembled WGS sequence"/>
</dbReference>
<feature type="compositionally biased region" description="Polar residues" evidence="1">
    <location>
        <begin position="35"/>
        <end position="52"/>
    </location>
</feature>
<keyword evidence="3" id="KW-1185">Reference proteome</keyword>
<evidence type="ECO:0000313" key="2">
    <source>
        <dbReference type="EMBL" id="MFC7058775.1"/>
    </source>
</evidence>
<comment type="caution">
    <text evidence="2">The sequence shown here is derived from an EMBL/GenBank/DDBJ whole genome shotgun (WGS) entry which is preliminary data.</text>
</comment>
<evidence type="ECO:0000313" key="3">
    <source>
        <dbReference type="Proteomes" id="UP001596445"/>
    </source>
</evidence>